<evidence type="ECO:0000256" key="1">
    <source>
        <dbReference type="SAM" id="MobiDB-lite"/>
    </source>
</evidence>
<feature type="compositionally biased region" description="Low complexity" evidence="1">
    <location>
        <begin position="315"/>
        <end position="326"/>
    </location>
</feature>
<keyword evidence="3" id="KW-1185">Reference proteome</keyword>
<feature type="compositionally biased region" description="Low complexity" evidence="1">
    <location>
        <begin position="209"/>
        <end position="222"/>
    </location>
</feature>
<organism evidence="2 3">
    <name type="scientific">Mycena alexandri</name>
    <dbReference type="NCBI Taxonomy" id="1745969"/>
    <lineage>
        <taxon>Eukaryota</taxon>
        <taxon>Fungi</taxon>
        <taxon>Dikarya</taxon>
        <taxon>Basidiomycota</taxon>
        <taxon>Agaricomycotina</taxon>
        <taxon>Agaricomycetes</taxon>
        <taxon>Agaricomycetidae</taxon>
        <taxon>Agaricales</taxon>
        <taxon>Marasmiineae</taxon>
        <taxon>Mycenaceae</taxon>
        <taxon>Mycena</taxon>
    </lineage>
</organism>
<feature type="region of interest" description="Disordered" evidence="1">
    <location>
        <begin position="1"/>
        <end position="231"/>
    </location>
</feature>
<dbReference type="Proteomes" id="UP001218188">
    <property type="component" value="Unassembled WGS sequence"/>
</dbReference>
<accession>A0AAD6TFF1</accession>
<feature type="compositionally biased region" description="Pro residues" evidence="1">
    <location>
        <begin position="108"/>
        <end position="118"/>
    </location>
</feature>
<sequence length="893" mass="96548">MESISSRGVARHYHVAPPKPSPGKQSAKHSTASKTSFKRKAIPDSDSEIESIDAIAYISRSPVRTRTSAPVVAAPLKPIIFSDKENLTHQLSQPSPVRKKPRRSSPEPRLPSPEPPIAPSDTGELIPSSQSDEQDEMVLHGPPRDSVAIMEDVDRWRNEARSPLSLPVSERAMSEPEDMDVDVDVIPDDLITVAEASPAAFTPEPSPEPQQQQSLLLTPHQSRSQPSLPVTPVALTEASKTAKIIAEIKAKAYATALSSPDDSPLGPLKELEDSSDDEDLIAGFTLNDPFSSSPLSPVPAPARYSLRDRGSSGVASTSRKSPSPSRRSSRAPPPARAQPPKKVVSDDPLAALLREKKRDDKGGKGGAALRQAEDAMRASSPLSDEDDGEVEDWTNEAAALAAVKGHGRAWGTSSPGVGTSDGEEMVLNEEDQLRLLGEKRGKVVVGILDGDRVKREAAKGKQKVLGVPLWEVDAAPMDTDIGLPSILDHIRGQPVLSLLKSSIDSGDLTQAALLLNSGVFATLNLLEHEASISCLCDLALSPRATMLTIPAFNALSHMWQRPSGSAPTMSFDALLSMLVRLGAKASIVHAMGWVARPGLHRELIEPTEREGVLYRLVRLVTISTQSARPALPELPDFVMALFLVGMDPSSSPDLQREIMLAVDLLCKSVAPNADLSAETETILCNKLIELVSDFQPINKAHLVALLARGSGRTARIAQWVAHAVITKSNAISVAQYNELPPLIPLIDLALSQELEETRSEGQTRGIFEVHDGADYDDVEFYVQILAVATSNVPGYVLEEASQPVIVTPASPGKPLAERPDTKLTLVRNAIENLHSRIVDTRAAHLDRSRAKGALKRLSMRLYYQQEVALKSRRGKKLTRPIQQYFRSQPSISQ</sequence>
<proteinExistence type="predicted"/>
<dbReference type="AlphaFoldDB" id="A0AAD6TFF1"/>
<protein>
    <submittedName>
        <fullName evidence="2">Uncharacterized protein</fullName>
    </submittedName>
</protein>
<gene>
    <name evidence="2" type="ORF">C8F04DRAFT_1065455</name>
</gene>
<reference evidence="2" key="1">
    <citation type="submission" date="2023-03" db="EMBL/GenBank/DDBJ databases">
        <title>Massive genome expansion in bonnet fungi (Mycena s.s.) driven by repeated elements and novel gene families across ecological guilds.</title>
        <authorList>
            <consortium name="Lawrence Berkeley National Laboratory"/>
            <person name="Harder C.B."/>
            <person name="Miyauchi S."/>
            <person name="Viragh M."/>
            <person name="Kuo A."/>
            <person name="Thoen E."/>
            <person name="Andreopoulos B."/>
            <person name="Lu D."/>
            <person name="Skrede I."/>
            <person name="Drula E."/>
            <person name="Henrissat B."/>
            <person name="Morin E."/>
            <person name="Kohler A."/>
            <person name="Barry K."/>
            <person name="LaButti K."/>
            <person name="Morin E."/>
            <person name="Salamov A."/>
            <person name="Lipzen A."/>
            <person name="Mereny Z."/>
            <person name="Hegedus B."/>
            <person name="Baldrian P."/>
            <person name="Stursova M."/>
            <person name="Weitz H."/>
            <person name="Taylor A."/>
            <person name="Grigoriev I.V."/>
            <person name="Nagy L.G."/>
            <person name="Martin F."/>
            <person name="Kauserud H."/>
        </authorList>
    </citation>
    <scope>NUCLEOTIDE SEQUENCE</scope>
    <source>
        <strain evidence="2">CBHHK200</strain>
    </source>
</reference>
<name>A0AAD6TFF1_9AGAR</name>
<feature type="compositionally biased region" description="Acidic residues" evidence="1">
    <location>
        <begin position="175"/>
        <end position="187"/>
    </location>
</feature>
<feature type="compositionally biased region" description="Basic and acidic residues" evidence="1">
    <location>
        <begin position="353"/>
        <end position="363"/>
    </location>
</feature>
<evidence type="ECO:0000313" key="2">
    <source>
        <dbReference type="EMBL" id="KAJ7045604.1"/>
    </source>
</evidence>
<evidence type="ECO:0000313" key="3">
    <source>
        <dbReference type="Proteomes" id="UP001218188"/>
    </source>
</evidence>
<comment type="caution">
    <text evidence="2">The sequence shown here is derived from an EMBL/GenBank/DDBJ whole genome shotgun (WGS) entry which is preliminary data.</text>
</comment>
<feature type="region of interest" description="Disordered" evidence="1">
    <location>
        <begin position="256"/>
        <end position="391"/>
    </location>
</feature>
<dbReference type="EMBL" id="JARJCM010000004">
    <property type="protein sequence ID" value="KAJ7045604.1"/>
    <property type="molecule type" value="Genomic_DNA"/>
</dbReference>